<dbReference type="KEGG" id="apj:APJL_1770"/>
<sequence length="219" mass="25306">MEREVSEIIDKLDAFYTRNRMSEKEQKVNTYLNKVIYLGAIPLFIPIVLNIFIDYPLKNLFIIFLSIYGIAYHATLFYLVYVSITDLKRKGGLRGIIKENILEEINISTYLEEFKTESLKTASFIFASIIEREDYIGKTLKNILIILPSSLSGILGFFALNNDYEITLESILSLPAAISILILLSASLLALRFLNTKTRTYKFKYYIYLIDLTLLHQKD</sequence>
<reference evidence="2 3" key="1">
    <citation type="journal article" date="2008" name="PLoS ONE">
        <title>Genome biology of Actinobacillus pleuropneumoniae JL03, an isolate of serotype 3 prevalent in China.</title>
        <authorList>
            <person name="Xu Z."/>
            <person name="Zhou Y."/>
            <person name="Li L."/>
            <person name="Zhou R."/>
            <person name="Xiao S."/>
            <person name="Wan Y."/>
            <person name="Zhang S."/>
            <person name="Wang K."/>
            <person name="Li W."/>
            <person name="Li L."/>
            <person name="Jin H."/>
            <person name="Kang M."/>
            <person name="Dalai B."/>
            <person name="Li T."/>
            <person name="Liu L."/>
            <person name="Cheng Y."/>
            <person name="Zhang L."/>
            <person name="Xu T."/>
            <person name="Zheng H."/>
            <person name="Pu S."/>
            <person name="Wang B."/>
            <person name="Gu W."/>
            <person name="Zhang X.L."/>
            <person name="Zhu G.-F."/>
            <person name="Wang S."/>
            <person name="Zhao G.-P."/>
            <person name="Chen H."/>
        </authorList>
    </citation>
    <scope>NUCLEOTIDE SEQUENCE [LARGE SCALE GENOMIC DNA]</scope>
    <source>
        <strain evidence="2 3">JL03</strain>
    </source>
</reference>
<accession>B0BSG3</accession>
<dbReference type="EMBL" id="CP000687">
    <property type="protein sequence ID" value="ABY70320.1"/>
    <property type="molecule type" value="Genomic_DNA"/>
</dbReference>
<evidence type="ECO:0000313" key="3">
    <source>
        <dbReference type="Proteomes" id="UP000008547"/>
    </source>
</evidence>
<dbReference type="HOGENOM" id="CLU_1259225_0_0_6"/>
<proteinExistence type="predicted"/>
<evidence type="ECO:0000256" key="1">
    <source>
        <dbReference type="SAM" id="Phobius"/>
    </source>
</evidence>
<keyword evidence="1" id="KW-0472">Membrane</keyword>
<feature type="transmembrane region" description="Helical" evidence="1">
    <location>
        <begin position="142"/>
        <end position="160"/>
    </location>
</feature>
<dbReference type="RefSeq" id="WP_005605767.1">
    <property type="nucleotide sequence ID" value="NC_010278.1"/>
</dbReference>
<name>B0BSG3_ACTPJ</name>
<organism evidence="2 3">
    <name type="scientific">Actinobacillus pleuropneumoniae serotype 3 (strain JL03)</name>
    <dbReference type="NCBI Taxonomy" id="434271"/>
    <lineage>
        <taxon>Bacteria</taxon>
        <taxon>Pseudomonadati</taxon>
        <taxon>Pseudomonadota</taxon>
        <taxon>Gammaproteobacteria</taxon>
        <taxon>Pasteurellales</taxon>
        <taxon>Pasteurellaceae</taxon>
        <taxon>Actinobacillus</taxon>
    </lineage>
</organism>
<feature type="transmembrane region" description="Helical" evidence="1">
    <location>
        <begin position="35"/>
        <end position="53"/>
    </location>
</feature>
<protein>
    <submittedName>
        <fullName evidence="2">Uncharacterized protein</fullName>
    </submittedName>
</protein>
<dbReference type="AlphaFoldDB" id="B0BSG3"/>
<keyword evidence="1" id="KW-1133">Transmembrane helix</keyword>
<dbReference type="Proteomes" id="UP000008547">
    <property type="component" value="Chromosome"/>
</dbReference>
<feature type="transmembrane region" description="Helical" evidence="1">
    <location>
        <begin position="59"/>
        <end position="84"/>
    </location>
</feature>
<keyword evidence="1" id="KW-0812">Transmembrane</keyword>
<gene>
    <name evidence="2" type="ordered locus">APJL_1770</name>
</gene>
<evidence type="ECO:0000313" key="2">
    <source>
        <dbReference type="EMBL" id="ABY70320.1"/>
    </source>
</evidence>
<feature type="transmembrane region" description="Helical" evidence="1">
    <location>
        <begin position="172"/>
        <end position="194"/>
    </location>
</feature>